<evidence type="ECO:0000313" key="2">
    <source>
        <dbReference type="EMBL" id="GAK56057.1"/>
    </source>
</evidence>
<dbReference type="AlphaFoldDB" id="A0A081BUQ2"/>
<name>A0A081BUQ2_VECG1</name>
<keyword evidence="3" id="KW-1185">Reference proteome</keyword>
<gene>
    <name evidence="2" type="ORF">U27_03019</name>
</gene>
<feature type="compositionally biased region" description="Basic and acidic residues" evidence="1">
    <location>
        <begin position="1"/>
        <end position="17"/>
    </location>
</feature>
<organism evidence="2">
    <name type="scientific">Vecturithrix granuli</name>
    <dbReference type="NCBI Taxonomy" id="1499967"/>
    <lineage>
        <taxon>Bacteria</taxon>
        <taxon>Candidatus Moduliflexota</taxon>
        <taxon>Candidatus Vecturitrichia</taxon>
        <taxon>Candidatus Vecturitrichales</taxon>
        <taxon>Candidatus Vecturitrichaceae</taxon>
        <taxon>Candidatus Vecturithrix</taxon>
    </lineage>
</organism>
<evidence type="ECO:0000313" key="3">
    <source>
        <dbReference type="Proteomes" id="UP000030661"/>
    </source>
</evidence>
<dbReference type="EMBL" id="DF820464">
    <property type="protein sequence ID" value="GAK56057.1"/>
    <property type="molecule type" value="Genomic_DNA"/>
</dbReference>
<proteinExistence type="predicted"/>
<sequence length="72" mass="8188">MKDSIDSANRKCEHPEIVQDSASANNKEISEKKTYTSPTLKRYTSPKLRKHRSYKDITMLFAVIPPIPPTSP</sequence>
<reference evidence="2" key="1">
    <citation type="journal article" date="2015" name="PeerJ">
        <title>First genomic representation of candidate bacterial phylum KSB3 points to enhanced environmental sensing as a trigger of wastewater bulking.</title>
        <authorList>
            <person name="Sekiguchi Y."/>
            <person name="Ohashi A."/>
            <person name="Parks D.H."/>
            <person name="Yamauchi T."/>
            <person name="Tyson G.W."/>
            <person name="Hugenholtz P."/>
        </authorList>
    </citation>
    <scope>NUCLEOTIDE SEQUENCE [LARGE SCALE GENOMIC DNA]</scope>
</reference>
<feature type="region of interest" description="Disordered" evidence="1">
    <location>
        <begin position="1"/>
        <end position="37"/>
    </location>
</feature>
<dbReference type="STRING" id="1499967.U27_03019"/>
<dbReference type="HOGENOM" id="CLU_2714140_0_0_0"/>
<protein>
    <submittedName>
        <fullName evidence="2">Uncharacterized protein</fullName>
    </submittedName>
</protein>
<accession>A0A081BUQ2</accession>
<evidence type="ECO:0000256" key="1">
    <source>
        <dbReference type="SAM" id="MobiDB-lite"/>
    </source>
</evidence>
<dbReference type="Proteomes" id="UP000030661">
    <property type="component" value="Unassembled WGS sequence"/>
</dbReference>